<dbReference type="Proteomes" id="UP000317429">
    <property type="component" value="Chromosome"/>
</dbReference>
<dbReference type="EMBL" id="CP036291">
    <property type="protein sequence ID" value="QDU87379.1"/>
    <property type="molecule type" value="Genomic_DNA"/>
</dbReference>
<dbReference type="AlphaFoldDB" id="A0A518D7F6"/>
<gene>
    <name evidence="2" type="ORF">Pla175_07380</name>
</gene>
<dbReference type="KEGG" id="pnd:Pla175_07380"/>
<reference evidence="2 3" key="1">
    <citation type="submission" date="2019-02" db="EMBL/GenBank/DDBJ databases">
        <title>Deep-cultivation of Planctomycetes and their phenomic and genomic characterization uncovers novel biology.</title>
        <authorList>
            <person name="Wiegand S."/>
            <person name="Jogler M."/>
            <person name="Boedeker C."/>
            <person name="Pinto D."/>
            <person name="Vollmers J."/>
            <person name="Rivas-Marin E."/>
            <person name="Kohn T."/>
            <person name="Peeters S.H."/>
            <person name="Heuer A."/>
            <person name="Rast P."/>
            <person name="Oberbeckmann S."/>
            <person name="Bunk B."/>
            <person name="Jeske O."/>
            <person name="Meyerdierks A."/>
            <person name="Storesund J.E."/>
            <person name="Kallscheuer N."/>
            <person name="Luecker S."/>
            <person name="Lage O.M."/>
            <person name="Pohl T."/>
            <person name="Merkel B.J."/>
            <person name="Hornburger P."/>
            <person name="Mueller R.-W."/>
            <person name="Bruemmer F."/>
            <person name="Labrenz M."/>
            <person name="Spormann A.M."/>
            <person name="Op den Camp H."/>
            <person name="Overmann J."/>
            <person name="Amann R."/>
            <person name="Jetten M.S.M."/>
            <person name="Mascher T."/>
            <person name="Medema M.H."/>
            <person name="Devos D.P."/>
            <person name="Kaster A.-K."/>
            <person name="Ovreas L."/>
            <person name="Rohde M."/>
            <person name="Galperin M.Y."/>
            <person name="Jogler C."/>
        </authorList>
    </citation>
    <scope>NUCLEOTIDE SEQUENCE [LARGE SCALE GENOMIC DNA]</scope>
    <source>
        <strain evidence="2 3">Pla175</strain>
    </source>
</reference>
<proteinExistence type="predicted"/>
<dbReference type="InterPro" id="IPR014966">
    <property type="entry name" value="FRG-dom"/>
</dbReference>
<organism evidence="2 3">
    <name type="scientific">Pirellulimonas nuda</name>
    <dbReference type="NCBI Taxonomy" id="2528009"/>
    <lineage>
        <taxon>Bacteria</taxon>
        <taxon>Pseudomonadati</taxon>
        <taxon>Planctomycetota</taxon>
        <taxon>Planctomycetia</taxon>
        <taxon>Pirellulales</taxon>
        <taxon>Lacipirellulaceae</taxon>
        <taxon>Pirellulimonas</taxon>
    </lineage>
</organism>
<evidence type="ECO:0000313" key="2">
    <source>
        <dbReference type="EMBL" id="QDU87379.1"/>
    </source>
</evidence>
<evidence type="ECO:0000259" key="1">
    <source>
        <dbReference type="SMART" id="SM00901"/>
    </source>
</evidence>
<feature type="domain" description="FRG" evidence="1">
    <location>
        <begin position="36"/>
        <end position="196"/>
    </location>
</feature>
<sequence>MKEELSRALMTIVLDTAEEFVDAILPTGPYFRMFAPSEWLLFRGVSRESYKLIPSALRSLAAAQGSGGNAGIPGTDHWKEVIRREARSISQFFRNLDAGGLPVPGDCNAIRNYLHEYSQDGLLERDFEEGLIEWPPTELLPLMGVAQHHGLPTRMLDWTRSAMVAGYFAAFSAAQRNKLGQPHGDRESDNRFSVWWFSPPTLGLDSRSSTHGGGSFRRLRIVTTPAALNPNLQAQNGVFTVLTQRREHLDGVVDATPLHIALEDHPTCRQIRLFTRISAPSTEAGKVLWLLAKHDIRARSIFPGLDGAARDVIESSLRKDAYIEGVLRQIADSKDSRSQ</sequence>
<name>A0A518D7F6_9BACT</name>
<dbReference type="SMART" id="SM00901">
    <property type="entry name" value="FRG"/>
    <property type="match status" value="1"/>
</dbReference>
<keyword evidence="3" id="KW-1185">Reference proteome</keyword>
<accession>A0A518D7F6</accession>
<evidence type="ECO:0000313" key="3">
    <source>
        <dbReference type="Proteomes" id="UP000317429"/>
    </source>
</evidence>
<dbReference type="Pfam" id="PF08867">
    <property type="entry name" value="FRG"/>
    <property type="match status" value="1"/>
</dbReference>
<protein>
    <submittedName>
        <fullName evidence="2">FRG domain protein</fullName>
    </submittedName>
</protein>